<evidence type="ECO:0000313" key="3">
    <source>
        <dbReference type="Proteomes" id="UP001596410"/>
    </source>
</evidence>
<dbReference type="InterPro" id="IPR029058">
    <property type="entry name" value="AB_hydrolase_fold"/>
</dbReference>
<evidence type="ECO:0000313" key="2">
    <source>
        <dbReference type="EMBL" id="MFC7062083.1"/>
    </source>
</evidence>
<dbReference type="RefSeq" id="WP_204711943.1">
    <property type="nucleotide sequence ID" value="NZ_JBHSZV010000023.1"/>
</dbReference>
<gene>
    <name evidence="2" type="ORF">ACFQIC_09445</name>
</gene>
<proteinExistence type="predicted"/>
<dbReference type="Proteomes" id="UP001596410">
    <property type="component" value="Unassembled WGS sequence"/>
</dbReference>
<dbReference type="InterPro" id="IPR022742">
    <property type="entry name" value="Hydrolase_4"/>
</dbReference>
<dbReference type="EMBL" id="JBHSZV010000023">
    <property type="protein sequence ID" value="MFC7062083.1"/>
    <property type="molecule type" value="Genomic_DNA"/>
</dbReference>
<dbReference type="PRINTS" id="PR00111">
    <property type="entry name" value="ABHYDROLASE"/>
</dbReference>
<comment type="caution">
    <text evidence="2">The sequence shown here is derived from an EMBL/GenBank/DDBJ whole genome shotgun (WGS) entry which is preliminary data.</text>
</comment>
<feature type="domain" description="Serine aminopeptidase S33" evidence="1">
    <location>
        <begin position="70"/>
        <end position="298"/>
    </location>
</feature>
<dbReference type="InterPro" id="IPR000073">
    <property type="entry name" value="AB_hydrolase_1"/>
</dbReference>
<keyword evidence="2" id="KW-0378">Hydrolase</keyword>
<keyword evidence="3" id="KW-1185">Reference proteome</keyword>
<reference evidence="3" key="1">
    <citation type="journal article" date="2019" name="Int. J. Syst. Evol. Microbiol.">
        <title>The Global Catalogue of Microorganisms (GCM) 10K type strain sequencing project: providing services to taxonomists for standard genome sequencing and annotation.</title>
        <authorList>
            <consortium name="The Broad Institute Genomics Platform"/>
            <consortium name="The Broad Institute Genome Sequencing Center for Infectious Disease"/>
            <person name="Wu L."/>
            <person name="Ma J."/>
        </authorList>
    </citation>
    <scope>NUCLEOTIDE SEQUENCE [LARGE SCALE GENOMIC DNA]</scope>
    <source>
        <strain evidence="3">CGMCC 4.1621</strain>
    </source>
</reference>
<dbReference type="InterPro" id="IPR051044">
    <property type="entry name" value="MAG_DAG_Lipase"/>
</dbReference>
<dbReference type="PANTHER" id="PTHR11614">
    <property type="entry name" value="PHOSPHOLIPASE-RELATED"/>
    <property type="match status" value="1"/>
</dbReference>
<evidence type="ECO:0000259" key="1">
    <source>
        <dbReference type="Pfam" id="PF12146"/>
    </source>
</evidence>
<name>A0ABW2EIV3_9BACI</name>
<accession>A0ABW2EIV3</accession>
<organism evidence="2 3">
    <name type="scientific">Halobacillus seohaensis</name>
    <dbReference type="NCBI Taxonomy" id="447421"/>
    <lineage>
        <taxon>Bacteria</taxon>
        <taxon>Bacillati</taxon>
        <taxon>Bacillota</taxon>
        <taxon>Bacilli</taxon>
        <taxon>Bacillales</taxon>
        <taxon>Bacillaceae</taxon>
        <taxon>Halobacillus</taxon>
    </lineage>
</organism>
<dbReference type="GO" id="GO:0016787">
    <property type="term" value="F:hydrolase activity"/>
    <property type="evidence" value="ECO:0007669"/>
    <property type="project" value="UniProtKB-KW"/>
</dbReference>
<protein>
    <submittedName>
        <fullName evidence="2">Alpha/beta hydrolase</fullName>
    </submittedName>
</protein>
<dbReference type="Gene3D" id="3.40.50.1820">
    <property type="entry name" value="alpha/beta hydrolase"/>
    <property type="match status" value="1"/>
</dbReference>
<dbReference type="Pfam" id="PF12146">
    <property type="entry name" value="Hydrolase_4"/>
    <property type="match status" value="1"/>
</dbReference>
<sequence length="315" mass="36730">MNKDKDIKKVLNRLSHWDQKLDFQNPVKKNVDIKAYLNYYGLNFQDVDLHFGNIEIDETEIIVQIFKTKESKGIIFILHGYLNHVGHLKHIIQYLTKHNYTVISYDLQGHGLSNGKRASIESFSDYVVTLEKLMKKSRDELEGPFYVMGHSTGGAIAINYVLQNPLHHFDKVILVAPLIRSNYWLLTRIGYSLANSFPFINKLKMYIQKNSANKTHMNFTKRDPLQLNTVPLAWLKALMKWNEEISTYNPVNTETLVIQGNKDTTIDWKYNVKFITEKFNNLQIVQIDEGKHELLNESRQIRAALFSAILRFLKE</sequence>
<dbReference type="SUPFAM" id="SSF53474">
    <property type="entry name" value="alpha/beta-Hydrolases"/>
    <property type="match status" value="1"/>
</dbReference>